<evidence type="ECO:0000313" key="13">
    <source>
        <dbReference type="Ensembl" id="ENSMICP00000014342.2"/>
    </source>
</evidence>
<sequence>MPACRLGRLTAALLLGLLLLGLPSVTGTEAEKTGVCPIIPPGLNCSQECQSDSECGDNLKCCRAGCGTVCSVPDEKKGSCPPMDISFPQLGICEDQCQVDSQCPDQRKCCRNGCGNLSCVTPNF</sequence>
<keyword evidence="14" id="KW-1185">Reference proteome</keyword>
<keyword evidence="3" id="KW-0646">Protease inhibitor</keyword>
<dbReference type="GO" id="GO:0045087">
    <property type="term" value="P:innate immune response"/>
    <property type="evidence" value="ECO:0007669"/>
    <property type="project" value="TreeGrafter"/>
</dbReference>
<feature type="chain" id="PRO_5044134102" description="WAP four-disulfide core domain protein 2" evidence="11">
    <location>
        <begin position="28"/>
        <end position="124"/>
    </location>
</feature>
<accession>A0A8B7HF83</accession>
<dbReference type="GeneID" id="105879780"/>
<evidence type="ECO:0000256" key="5">
    <source>
        <dbReference type="ARBA" id="ARBA00022737"/>
    </source>
</evidence>
<dbReference type="CDD" id="cd00199">
    <property type="entry name" value="WAP"/>
    <property type="match status" value="1"/>
</dbReference>
<keyword evidence="4 11" id="KW-0732">Signal</keyword>
<evidence type="ECO:0000256" key="8">
    <source>
        <dbReference type="ARBA" id="ARBA00038536"/>
    </source>
</evidence>
<dbReference type="PANTHER" id="PTHR19441:SF34">
    <property type="entry name" value="WAP FOUR-DISULFIDE CORE DOMAIN PROTEIN 2"/>
    <property type="match status" value="1"/>
</dbReference>
<feature type="signal peptide" evidence="11">
    <location>
        <begin position="1"/>
        <end position="27"/>
    </location>
</feature>
<comment type="subcellular location">
    <subcellularLocation>
        <location evidence="1">Secreted</location>
    </subcellularLocation>
</comment>
<evidence type="ECO:0000313" key="14">
    <source>
        <dbReference type="Proteomes" id="UP000694394"/>
    </source>
</evidence>
<comment type="subunit">
    <text evidence="8">Homotrimer; disulfide-linked.</text>
</comment>
<dbReference type="EMBL" id="ABDC03021540">
    <property type="status" value="NOT_ANNOTATED_CDS"/>
    <property type="molecule type" value="Genomic_DNA"/>
</dbReference>
<protein>
    <recommendedName>
        <fullName evidence="9">WAP four-disulfide core domain protein 2</fullName>
    </recommendedName>
</protein>
<dbReference type="KEGG" id="mmur:105879780"/>
<dbReference type="GO" id="GO:0005615">
    <property type="term" value="C:extracellular space"/>
    <property type="evidence" value="ECO:0007669"/>
    <property type="project" value="TreeGrafter"/>
</dbReference>
<evidence type="ECO:0000256" key="9">
    <source>
        <dbReference type="ARBA" id="ARBA00040032"/>
    </source>
</evidence>
<dbReference type="CTD" id="10406"/>
<reference evidence="13" key="2">
    <citation type="submission" date="2025-08" db="UniProtKB">
        <authorList>
            <consortium name="Ensembl"/>
        </authorList>
    </citation>
    <scope>IDENTIFICATION</scope>
</reference>
<dbReference type="PRINTS" id="PR00003">
    <property type="entry name" value="4DISULPHCORE"/>
</dbReference>
<reference evidence="13" key="1">
    <citation type="submission" date="2016-12" db="EMBL/GenBank/DDBJ databases">
        <title>Mouse lemur reference genome and diversity panel.</title>
        <authorList>
            <person name="Harris R."/>
            <person name="Larsen P."/>
            <person name="Liu Y."/>
            <person name="Hughes D.S."/>
            <person name="Murali S."/>
            <person name="Raveendran M."/>
            <person name="Korchina V."/>
            <person name="Wang M."/>
            <person name="Jhangiani S."/>
            <person name="Bandaranaike D."/>
            <person name="Bellair M."/>
            <person name="Blankenburg K."/>
            <person name="Chao H."/>
            <person name="Dahdouli M."/>
            <person name="Dinh H."/>
            <person name="Doddapaneni H."/>
            <person name="English A."/>
            <person name="Firestine M."/>
            <person name="Gnanaolivu R."/>
            <person name="Gross S."/>
            <person name="Hernandez B."/>
            <person name="Javaid M."/>
            <person name="Jayaseelan J."/>
            <person name="Jones J."/>
            <person name="Khan Z."/>
            <person name="Kovar C."/>
            <person name="Kurapati P."/>
            <person name="Le B."/>
            <person name="Lee S."/>
            <person name="Li M."/>
            <person name="Mathew T."/>
            <person name="Narasimhan A."/>
            <person name="Ngo D."/>
            <person name="Nguyen L."/>
            <person name="Okwuonu G."/>
            <person name="Ongeri F."/>
            <person name="Osuji N."/>
            <person name="Pu L.-L."/>
            <person name="Puazo M."/>
            <person name="Quiroz J."/>
            <person name="Raj R."/>
            <person name="Rajbhandari K."/>
            <person name="Reid J.G."/>
            <person name="Santibanez J."/>
            <person name="Sexton D."/>
            <person name="Skinner E."/>
            <person name="Vee V."/>
            <person name="Weissenberger G."/>
            <person name="Wu Y."/>
            <person name="Xin Y."/>
            <person name="Han Y."/>
            <person name="Campbell C."/>
            <person name="Brown A."/>
            <person name="Sullivan B."/>
            <person name="Shelton J."/>
            <person name="Brown S."/>
            <person name="Dudchenko O."/>
            <person name="Machol I."/>
            <person name="Durand N."/>
            <person name="Shamim M."/>
            <person name="Lieberman A."/>
            <person name="Muzny D.M."/>
            <person name="Richards S."/>
            <person name="Yoder A."/>
            <person name="Worley K.C."/>
            <person name="Rogers J."/>
            <person name="Gibbs R.A."/>
        </authorList>
    </citation>
    <scope>NUCLEOTIDE SEQUENCE [LARGE SCALE GENOMIC DNA]</scope>
</reference>
<feature type="domain" description="WAP" evidence="12">
    <location>
        <begin position="73"/>
        <end position="123"/>
    </location>
</feature>
<evidence type="ECO:0000256" key="11">
    <source>
        <dbReference type="SAM" id="SignalP"/>
    </source>
</evidence>
<evidence type="ECO:0000256" key="10">
    <source>
        <dbReference type="ARBA" id="ARBA00043261"/>
    </source>
</evidence>
<dbReference type="InterPro" id="IPR036645">
    <property type="entry name" value="Elafin-like_sf"/>
</dbReference>
<dbReference type="RefSeq" id="XP_012635714.1">
    <property type="nucleotide sequence ID" value="XM_012780260.3"/>
</dbReference>
<keyword evidence="7" id="KW-1015">Disulfide bond</keyword>
<evidence type="ECO:0000259" key="12">
    <source>
        <dbReference type="PROSITE" id="PS51390"/>
    </source>
</evidence>
<dbReference type="GeneTree" id="ENSGT00730000111410"/>
<dbReference type="AlphaFoldDB" id="A0A8B7HF83"/>
<evidence type="ECO:0000256" key="7">
    <source>
        <dbReference type="ARBA" id="ARBA00023157"/>
    </source>
</evidence>
<dbReference type="SMART" id="SM00217">
    <property type="entry name" value="WAP"/>
    <property type="match status" value="2"/>
</dbReference>
<keyword evidence="10" id="KW-0062">Aspartic protease inhibitor</keyword>
<dbReference type="GO" id="GO:0019828">
    <property type="term" value="F:aspartic-type endopeptidase inhibitor activity"/>
    <property type="evidence" value="ECO:0007669"/>
    <property type="project" value="UniProtKB-KW"/>
</dbReference>
<organism evidence="13 14">
    <name type="scientific">Microcebus murinus</name>
    <name type="common">Gray mouse lemur</name>
    <name type="synonym">Lemur murinus</name>
    <dbReference type="NCBI Taxonomy" id="30608"/>
    <lineage>
        <taxon>Eukaryota</taxon>
        <taxon>Metazoa</taxon>
        <taxon>Chordata</taxon>
        <taxon>Craniata</taxon>
        <taxon>Vertebrata</taxon>
        <taxon>Euteleostomi</taxon>
        <taxon>Mammalia</taxon>
        <taxon>Eutheria</taxon>
        <taxon>Euarchontoglires</taxon>
        <taxon>Primates</taxon>
        <taxon>Strepsirrhini</taxon>
        <taxon>Lemuriformes</taxon>
        <taxon>Cheirogaleidae</taxon>
        <taxon>Microcebus</taxon>
    </lineage>
</organism>
<reference evidence="13" key="3">
    <citation type="submission" date="2025-09" db="UniProtKB">
        <authorList>
            <consortium name="Ensembl"/>
        </authorList>
    </citation>
    <scope>IDENTIFICATION</scope>
</reference>
<dbReference type="InterPro" id="IPR050514">
    <property type="entry name" value="WAP_four-disulfide_core"/>
</dbReference>
<dbReference type="Proteomes" id="UP000694394">
    <property type="component" value="Chromosome 18"/>
</dbReference>
<evidence type="ECO:0000256" key="2">
    <source>
        <dbReference type="ARBA" id="ARBA00022525"/>
    </source>
</evidence>
<keyword evidence="6" id="KW-0722">Serine protease inhibitor</keyword>
<gene>
    <name evidence="13" type="primary">WFDC2</name>
</gene>
<dbReference type="Pfam" id="PF00095">
    <property type="entry name" value="WAP"/>
    <property type="match status" value="2"/>
</dbReference>
<dbReference type="GO" id="GO:0004867">
    <property type="term" value="F:serine-type endopeptidase inhibitor activity"/>
    <property type="evidence" value="ECO:0007669"/>
    <property type="project" value="UniProtKB-KW"/>
</dbReference>
<evidence type="ECO:0000256" key="4">
    <source>
        <dbReference type="ARBA" id="ARBA00022729"/>
    </source>
</evidence>
<dbReference type="InterPro" id="IPR008197">
    <property type="entry name" value="WAP_dom"/>
</dbReference>
<dbReference type="FunFam" id="4.10.75.10:FF:000001">
    <property type="entry name" value="Anosmin 1"/>
    <property type="match status" value="2"/>
</dbReference>
<evidence type="ECO:0000256" key="1">
    <source>
        <dbReference type="ARBA" id="ARBA00004613"/>
    </source>
</evidence>
<dbReference type="SUPFAM" id="SSF57256">
    <property type="entry name" value="Elafin-like"/>
    <property type="match status" value="2"/>
</dbReference>
<keyword evidence="2" id="KW-0964">Secreted</keyword>
<dbReference type="Ensembl" id="ENSMICT00000015743.3">
    <property type="protein sequence ID" value="ENSMICP00000014342.2"/>
    <property type="gene ID" value="ENSMICG00000015749.3"/>
</dbReference>
<dbReference type="PANTHER" id="PTHR19441">
    <property type="entry name" value="WHEY ACDIC PROTEIN WAP"/>
    <property type="match status" value="1"/>
</dbReference>
<dbReference type="OrthoDB" id="6060011at2759"/>
<evidence type="ECO:0000256" key="3">
    <source>
        <dbReference type="ARBA" id="ARBA00022690"/>
    </source>
</evidence>
<keyword evidence="5" id="KW-0677">Repeat</keyword>
<proteinExistence type="predicted"/>
<feature type="domain" description="WAP" evidence="12">
    <location>
        <begin position="29"/>
        <end position="70"/>
    </location>
</feature>
<name>A0A8B7HF83_MICMU</name>
<dbReference type="Gene3D" id="4.10.75.10">
    <property type="entry name" value="Elafin-like"/>
    <property type="match status" value="2"/>
</dbReference>
<dbReference type="PROSITE" id="PS51390">
    <property type="entry name" value="WAP"/>
    <property type="match status" value="2"/>
</dbReference>
<dbReference type="GO" id="GO:0019731">
    <property type="term" value="P:antibacterial humoral response"/>
    <property type="evidence" value="ECO:0007669"/>
    <property type="project" value="TreeGrafter"/>
</dbReference>
<evidence type="ECO:0000256" key="6">
    <source>
        <dbReference type="ARBA" id="ARBA00022900"/>
    </source>
</evidence>